<reference evidence="2 3" key="2">
    <citation type="submission" date="2016-08" db="EMBL/GenBank/DDBJ databases">
        <title>Pervasive Adenine N6-methylation of Active Genes in Fungi.</title>
        <authorList>
            <consortium name="DOE Joint Genome Institute"/>
            <person name="Mondo S.J."/>
            <person name="Dannebaum R.O."/>
            <person name="Kuo R.C."/>
            <person name="Labutti K."/>
            <person name="Haridas S."/>
            <person name="Kuo A."/>
            <person name="Salamov A."/>
            <person name="Ahrendt S.R."/>
            <person name="Lipzen A."/>
            <person name="Sullivan W."/>
            <person name="Andreopoulos W.B."/>
            <person name="Clum A."/>
            <person name="Lindquist E."/>
            <person name="Daum C."/>
            <person name="Ramamoorthy G.K."/>
            <person name="Gryganskyi A."/>
            <person name="Culley D."/>
            <person name="Magnuson J.K."/>
            <person name="James T.Y."/>
            <person name="O'Malley M.A."/>
            <person name="Stajich J.E."/>
            <person name="Spatafora J.W."/>
            <person name="Visel A."/>
            <person name="Grigoriev I.V."/>
        </authorList>
    </citation>
    <scope>NUCLEOTIDE SEQUENCE [LARGE SCALE GENOMIC DNA]</scope>
    <source>
        <strain evidence="3">finn</strain>
    </source>
</reference>
<evidence type="ECO:0000256" key="1">
    <source>
        <dbReference type="SAM" id="Phobius"/>
    </source>
</evidence>
<reference evidence="2 3" key="1">
    <citation type="submission" date="2016-08" db="EMBL/GenBank/DDBJ databases">
        <title>Genomes of anaerobic fungi encode conserved fungal cellulosomes for biomass hydrolysis.</title>
        <authorList>
            <consortium name="DOE Joint Genome Institute"/>
            <person name="Haitjema C.H."/>
            <person name="Gilmore S.P."/>
            <person name="Henske J.K."/>
            <person name="Solomon K.V."/>
            <person name="De Groot R."/>
            <person name="Kuo A."/>
            <person name="Mondo S.J."/>
            <person name="Salamov A.A."/>
            <person name="Labutti K."/>
            <person name="Zhao Z."/>
            <person name="Chiniquy J."/>
            <person name="Barry K."/>
            <person name="Brewer H.M."/>
            <person name="Purvine S.O."/>
            <person name="Wright A.T."/>
            <person name="Boxma B."/>
            <person name="Van Alen T."/>
            <person name="Hackstein J.H."/>
            <person name="Baker S.E."/>
            <person name="Grigoriev I.V."/>
            <person name="O'Malley M.A."/>
        </authorList>
    </citation>
    <scope>NUCLEOTIDE SEQUENCE [LARGE SCALE GENOMIC DNA]</scope>
    <source>
        <strain evidence="3">finn</strain>
    </source>
</reference>
<dbReference type="AlphaFoldDB" id="A0A1Y1VHL1"/>
<comment type="caution">
    <text evidence="2">The sequence shown here is derived from an EMBL/GenBank/DDBJ whole genome shotgun (WGS) entry which is preliminary data.</text>
</comment>
<keyword evidence="3" id="KW-1185">Reference proteome</keyword>
<dbReference type="STRING" id="1754191.A0A1Y1VHL1"/>
<feature type="transmembrane region" description="Helical" evidence="1">
    <location>
        <begin position="106"/>
        <end position="127"/>
    </location>
</feature>
<accession>A0A1Y1VHL1</accession>
<feature type="transmembrane region" description="Helical" evidence="1">
    <location>
        <begin position="69"/>
        <end position="94"/>
    </location>
</feature>
<protein>
    <submittedName>
        <fullName evidence="2">Uncharacterized protein</fullName>
    </submittedName>
</protein>
<proteinExistence type="predicted"/>
<name>A0A1Y1VHL1_9FUNG</name>
<gene>
    <name evidence="2" type="ORF">BCR36DRAFT_367498</name>
</gene>
<evidence type="ECO:0000313" key="2">
    <source>
        <dbReference type="EMBL" id="ORX56532.1"/>
    </source>
</evidence>
<evidence type="ECO:0000313" key="3">
    <source>
        <dbReference type="Proteomes" id="UP000193719"/>
    </source>
</evidence>
<dbReference type="Proteomes" id="UP000193719">
    <property type="component" value="Unassembled WGS sequence"/>
</dbReference>
<dbReference type="EMBL" id="MCFH01000007">
    <property type="protein sequence ID" value="ORX56532.1"/>
    <property type="molecule type" value="Genomic_DNA"/>
</dbReference>
<sequence>MLFSFLYTVSSSIKLSTFLNCFLISIEDFQLLYFVLSDNETISLPAVIEFLCSYITLDNLPFNIFSMNFYLVCTIIILSYITLIINVILLPIIILRQVSIGYYENYMGLTYLMMFIGLIFLLSKLIINQPYYNNTINIIRSGIWSMIITISFIISLSKVYNLKDTLFIIFLVGIIGFIIGMLYYKYSSNKIINSIYIRYKKSMAFKNQSDHVSNLSISHNESLSQNSKTSEDDEYIEEDSIANESDNDFISSDNINNDNPDSFSNSSNNTLIPKNLDDKLNIFKRMDIILKNNIQKKLM</sequence>
<keyword evidence="1" id="KW-0472">Membrane</keyword>
<organism evidence="2 3">
    <name type="scientific">Piromyces finnis</name>
    <dbReference type="NCBI Taxonomy" id="1754191"/>
    <lineage>
        <taxon>Eukaryota</taxon>
        <taxon>Fungi</taxon>
        <taxon>Fungi incertae sedis</taxon>
        <taxon>Chytridiomycota</taxon>
        <taxon>Chytridiomycota incertae sedis</taxon>
        <taxon>Neocallimastigomycetes</taxon>
        <taxon>Neocallimastigales</taxon>
        <taxon>Neocallimastigaceae</taxon>
        <taxon>Piromyces</taxon>
    </lineage>
</organism>
<feature type="transmembrane region" description="Helical" evidence="1">
    <location>
        <begin position="12"/>
        <end position="36"/>
    </location>
</feature>
<keyword evidence="1" id="KW-0812">Transmembrane</keyword>
<feature type="transmembrane region" description="Helical" evidence="1">
    <location>
        <begin position="139"/>
        <end position="160"/>
    </location>
</feature>
<keyword evidence="1" id="KW-1133">Transmembrane helix</keyword>
<feature type="transmembrane region" description="Helical" evidence="1">
    <location>
        <begin position="166"/>
        <end position="184"/>
    </location>
</feature>
<feature type="transmembrane region" description="Helical" evidence="1">
    <location>
        <begin position="42"/>
        <end position="57"/>
    </location>
</feature>